<dbReference type="VEuPathDB" id="FungiDB:jhhlp_001311"/>
<reference evidence="6 7" key="1">
    <citation type="journal article" date="2017" name="G3 (Bethesda)">
        <title>First Draft Genome Sequence of the Pathogenic Fungus Lomentospora prolificans (Formerly Scedosporium prolificans).</title>
        <authorList>
            <person name="Luo R."/>
            <person name="Zimin A."/>
            <person name="Workman R."/>
            <person name="Fan Y."/>
            <person name="Pertea G."/>
            <person name="Grossman N."/>
            <person name="Wear M.P."/>
            <person name="Jia B."/>
            <person name="Miller H."/>
            <person name="Casadevall A."/>
            <person name="Timp W."/>
            <person name="Zhang S.X."/>
            <person name="Salzberg S.L."/>
        </authorList>
    </citation>
    <scope>NUCLEOTIDE SEQUENCE [LARGE SCALE GENOMIC DNA]</scope>
    <source>
        <strain evidence="6 7">JHH-5317</strain>
    </source>
</reference>
<dbReference type="InterPro" id="IPR056033">
    <property type="entry name" value="DUF7614"/>
</dbReference>
<evidence type="ECO:0000259" key="3">
    <source>
        <dbReference type="Pfam" id="PF24587"/>
    </source>
</evidence>
<comment type="caution">
    <text evidence="6">The sequence shown here is derived from an EMBL/GenBank/DDBJ whole genome shotgun (WGS) entry which is preliminary data.</text>
</comment>
<keyword evidence="7" id="KW-1185">Reference proteome</keyword>
<feature type="compositionally biased region" description="Basic and acidic residues" evidence="1">
    <location>
        <begin position="278"/>
        <end position="287"/>
    </location>
</feature>
<feature type="compositionally biased region" description="Polar residues" evidence="1">
    <location>
        <begin position="258"/>
        <end position="277"/>
    </location>
</feature>
<sequence length="1134" mass="126255">TLTGKPSNYSMENDSSRRNRLMKKFFHGKDKQPDNSTHQTDLDDFLHTSSSDTLDVNHPVPAPPVPPSRVLPKLNISNASRYPQALSLDQPNQNLPIRPPPHSPGLIPNRRPVPNRKGQVVRFVDSWPDVIGEGGDECPEPTVEVSRRKVKRDNAPPPPPSPRNPARLAPSQSDMSDKGRPADGLAAPPSQHLQAGPPFPSPSSPNERRNILTPGNAATSRFLDTSRTKDENRRSFIEIQQAEMRQAEGRAFAEAARSGSTGPNEQSWEESSVMEEQSPQKRYESPRFRNTQSVLDTSRGQQPPLHPQEGTQSPVSLDSATSSVYSQPSTSQGNASRQASLVTPMLPVAPPLSPNFFSLSRQGSLAGHPDSFSGASRSQSLRDVVQAAAEDALNTFVSRVRHLFELFRLHAEAVRPILSSVPDQFSRASLWWFIKGRMGLEMVIRNRDGPPQSLMQLEMDRQQAYANLAKGYWISELAMPELLEARGLQRSPEEEEARQALLSNLKKLTVSMKRNNLLPPEEAFLPQTIDKSIWVEYPSLSQDVVALLTGAAGSGMTMTQRASPQMSIVESLPLGDVGDYFNYSRIAVDVYLMEQGMESQRVTLPCLLSTIRPQNQSSLSFILSSQSGQVQLRIQNSKGLGPTWDDVRWVPEANVLDVKLPRGFKLDIHCSRQDFSMLWSMYDFGRKVQATLYPRSDEVVTFRSTLAAFEYLDADPQSRAFPKDTQINCEVALFEKIYKESVAGGMRSLHRGCRLAVVTGPQTRTLSGVNHAYIPSQPIQFTFLRGSSGLPALHMRFDNGRQKGHMVLSFRDEKERLEFHMLFTGARVANDELVVAKIPLAGFKITQRLGDAEGLAGLDKFPWATAKIINEEYDGDEPRTVLSDRMRVWMDFNIGTITDRMNMAPGEFKLRLEVGNPKVLHVLRQPQQDLTVALSESHVPKDTCVGVLQGLQIMSKAQTVRSYTFQTLENLHLFQEGITGFKVLFDTMATSFAIARRRMVVPIHKKWEAGRTRIQVVQQGPIMQMLVFFEDFHHGHCMGFVLKGTDVFEAFGRSSKAGIKIVDAKFPLPRVVDEGRSGVGGETDDVAFVCLDLPEIPGEHDDISITFESEADRDTLCQLLPSPVKGASRLSKIK</sequence>
<dbReference type="AlphaFoldDB" id="A0A2N3NHU9"/>
<evidence type="ECO:0000259" key="5">
    <source>
        <dbReference type="Pfam" id="PF24589"/>
    </source>
</evidence>
<dbReference type="InterPro" id="IPR056031">
    <property type="entry name" value="DUF7612"/>
</dbReference>
<dbReference type="Proteomes" id="UP000233524">
    <property type="component" value="Unassembled WGS sequence"/>
</dbReference>
<dbReference type="Pfam" id="PF24586">
    <property type="entry name" value="DUF7611"/>
    <property type="match status" value="1"/>
</dbReference>
<feature type="domain" description="DUF7613" evidence="4">
    <location>
        <begin position="830"/>
        <end position="979"/>
    </location>
</feature>
<dbReference type="Pfam" id="PF24589">
    <property type="entry name" value="DUF7614"/>
    <property type="match status" value="1"/>
</dbReference>
<organism evidence="6 7">
    <name type="scientific">Lomentospora prolificans</name>
    <dbReference type="NCBI Taxonomy" id="41688"/>
    <lineage>
        <taxon>Eukaryota</taxon>
        <taxon>Fungi</taxon>
        <taxon>Dikarya</taxon>
        <taxon>Ascomycota</taxon>
        <taxon>Pezizomycotina</taxon>
        <taxon>Sordariomycetes</taxon>
        <taxon>Hypocreomycetidae</taxon>
        <taxon>Microascales</taxon>
        <taxon>Microascaceae</taxon>
        <taxon>Lomentospora</taxon>
    </lineage>
</organism>
<evidence type="ECO:0000259" key="2">
    <source>
        <dbReference type="Pfam" id="PF24586"/>
    </source>
</evidence>
<feature type="region of interest" description="Disordered" evidence="1">
    <location>
        <begin position="1"/>
        <end position="232"/>
    </location>
</feature>
<evidence type="ECO:0000256" key="1">
    <source>
        <dbReference type="SAM" id="MobiDB-lite"/>
    </source>
</evidence>
<feature type="non-terminal residue" evidence="6">
    <location>
        <position position="1"/>
    </location>
</feature>
<feature type="domain" description="DUF7612" evidence="3">
    <location>
        <begin position="694"/>
        <end position="825"/>
    </location>
</feature>
<accession>A0A2N3NHU9</accession>
<feature type="compositionally biased region" description="Pro residues" evidence="1">
    <location>
        <begin position="60"/>
        <end position="69"/>
    </location>
</feature>
<feature type="domain" description="DUF7614" evidence="5">
    <location>
        <begin position="985"/>
        <end position="1121"/>
    </location>
</feature>
<dbReference type="EMBL" id="NLAX01000004">
    <property type="protein sequence ID" value="PKS12015.1"/>
    <property type="molecule type" value="Genomic_DNA"/>
</dbReference>
<gene>
    <name evidence="6" type="ORF">jhhlp_001311</name>
</gene>
<proteinExistence type="predicted"/>
<dbReference type="OrthoDB" id="4356615at2759"/>
<dbReference type="STRING" id="41688.A0A2N3NHU9"/>
<feature type="region of interest" description="Disordered" evidence="1">
    <location>
        <begin position="244"/>
        <end position="339"/>
    </location>
</feature>
<feature type="compositionally biased region" description="Polar residues" evidence="1">
    <location>
        <begin position="75"/>
        <end position="95"/>
    </location>
</feature>
<feature type="compositionally biased region" description="Polar residues" evidence="1">
    <location>
        <begin position="288"/>
        <end position="301"/>
    </location>
</feature>
<feature type="domain" description="DUF7611" evidence="2">
    <location>
        <begin position="537"/>
        <end position="692"/>
    </location>
</feature>
<dbReference type="InParanoid" id="A0A2N3NHU9"/>
<evidence type="ECO:0000259" key="4">
    <source>
        <dbReference type="Pfam" id="PF24588"/>
    </source>
</evidence>
<dbReference type="InterPro" id="IPR056030">
    <property type="entry name" value="DUF7611"/>
</dbReference>
<dbReference type="Pfam" id="PF24588">
    <property type="entry name" value="DUF7613"/>
    <property type="match status" value="1"/>
</dbReference>
<evidence type="ECO:0000313" key="6">
    <source>
        <dbReference type="EMBL" id="PKS12015.1"/>
    </source>
</evidence>
<feature type="compositionally biased region" description="Polar residues" evidence="1">
    <location>
        <begin position="1"/>
        <end position="13"/>
    </location>
</feature>
<dbReference type="InterPro" id="IPR056032">
    <property type="entry name" value="DUF7613"/>
</dbReference>
<dbReference type="Pfam" id="PF24587">
    <property type="entry name" value="DUF7612"/>
    <property type="match status" value="1"/>
</dbReference>
<feature type="compositionally biased region" description="Polar residues" evidence="1">
    <location>
        <begin position="309"/>
        <end position="339"/>
    </location>
</feature>
<name>A0A2N3NHU9_9PEZI</name>
<evidence type="ECO:0000313" key="7">
    <source>
        <dbReference type="Proteomes" id="UP000233524"/>
    </source>
</evidence>
<protein>
    <submittedName>
        <fullName evidence="6">Uncharacterized protein</fullName>
    </submittedName>
</protein>